<dbReference type="Ensembl" id="ENSGACT00000026372.1">
    <property type="protein sequence ID" value="ENSGACP00000026321.1"/>
    <property type="gene ID" value="ENSGACG00000019918.1"/>
</dbReference>
<sequence>MKRCRAFQLETGQPVENVRSVCRGKGKILVGTKDGEIIEVGEKNAASNTMINGHTQGGIWGLATHPFKDVFISASDDGTIRIWDLADKKLLNKVSLGHPAKCTCYSPNGEMVSIGMENGEFIVLLVNSLSVWGKKRDRSIAIRDIRFSPDNRFLAVASVESAVDFYDLSLGPSLHRIGYCKDIAGAVIQIDFSADSKHVQVSTNTYTRQVHEVPSGKIVTEQTVLERITWATWTSILGDEVLGVWPRNAEKADVNCACVSLAGLNLVTGDDFGLIKLFDFPCSERFAKHKRYFGHSAHVTNIRFSCDDKFVISAGGSDCSLFVWKSVFVPS</sequence>
<dbReference type="GO" id="GO:0008017">
    <property type="term" value="F:microtubule binding"/>
    <property type="evidence" value="ECO:0007669"/>
    <property type="project" value="TreeGrafter"/>
</dbReference>
<reference evidence="5" key="2">
    <citation type="submission" date="2024-04" db="UniProtKB">
        <authorList>
            <consortium name="Ensembl"/>
        </authorList>
    </citation>
    <scope>IDENTIFICATION</scope>
</reference>
<dbReference type="InterPro" id="IPR015943">
    <property type="entry name" value="WD40/YVTN_repeat-like_dom_sf"/>
</dbReference>
<dbReference type="SUPFAM" id="SSF50998">
    <property type="entry name" value="Quinoprotein alcohol dehydrogenase-like"/>
    <property type="match status" value="1"/>
</dbReference>
<dbReference type="InterPro" id="IPR001680">
    <property type="entry name" value="WD40_rpt"/>
</dbReference>
<reference evidence="5" key="1">
    <citation type="submission" date="2006-01" db="EMBL/GenBank/DDBJ databases">
        <authorList>
            <person name="Lindblad-Toh K."/>
            <person name="Mauceli E."/>
            <person name="Grabherr M."/>
            <person name="Chang J.L."/>
            <person name="Lander E.S."/>
        </authorList>
    </citation>
    <scope>NUCLEOTIDE SEQUENCE [LARGE SCALE GENOMIC DNA]</scope>
</reference>
<evidence type="ECO:0000256" key="3">
    <source>
        <dbReference type="PROSITE-ProRule" id="PRU00221"/>
    </source>
</evidence>
<dbReference type="Bgee" id="ENSGACG00000019918">
    <property type="expression patterns" value="Expressed in camera-type eye and 2 other cell types or tissues"/>
</dbReference>
<evidence type="ECO:0000256" key="2">
    <source>
        <dbReference type="ARBA" id="ARBA00022737"/>
    </source>
</evidence>
<dbReference type="Gene3D" id="2.130.10.10">
    <property type="entry name" value="YVTN repeat-like/Quinoprotein amine dehydrogenase"/>
    <property type="match status" value="1"/>
</dbReference>
<protein>
    <submittedName>
        <fullName evidence="5">EMAP like 6</fullName>
    </submittedName>
</protein>
<evidence type="ECO:0000259" key="4">
    <source>
        <dbReference type="Pfam" id="PF23414"/>
    </source>
</evidence>
<dbReference type="PANTHER" id="PTHR13720">
    <property type="entry name" value="WD-40 REPEAT PROTEIN"/>
    <property type="match status" value="1"/>
</dbReference>
<dbReference type="AlphaFoldDB" id="G3Q8V7"/>
<dbReference type="PANTHER" id="PTHR13720:SF33">
    <property type="entry name" value="HELP DOMAIN-CONTAINING PROTEIN"/>
    <property type="match status" value="1"/>
</dbReference>
<name>G3Q8V7_GASAC</name>
<feature type="repeat" description="WD" evidence="3">
    <location>
        <begin position="59"/>
        <end position="93"/>
    </location>
</feature>
<accession>G3Q8V7</accession>
<dbReference type="InterPro" id="IPR055442">
    <property type="entry name" value="Beta-prop_EML-like_2nd"/>
</dbReference>
<dbReference type="SMART" id="SM00320">
    <property type="entry name" value="WD40"/>
    <property type="match status" value="4"/>
</dbReference>
<keyword evidence="2" id="KW-0677">Repeat</keyword>
<feature type="domain" description="EML-like second beta-propeller" evidence="4">
    <location>
        <begin position="59"/>
        <end position="325"/>
    </location>
</feature>
<dbReference type="InterPro" id="IPR050630">
    <property type="entry name" value="WD_repeat_EMAP"/>
</dbReference>
<proteinExistence type="predicted"/>
<evidence type="ECO:0000313" key="5">
    <source>
        <dbReference type="Ensembl" id="ENSGACP00000026321.1"/>
    </source>
</evidence>
<evidence type="ECO:0000256" key="1">
    <source>
        <dbReference type="ARBA" id="ARBA00022574"/>
    </source>
</evidence>
<dbReference type="InterPro" id="IPR011047">
    <property type="entry name" value="Quinoprotein_ADH-like_sf"/>
</dbReference>
<dbReference type="FunFam" id="2.130.10.10:FF:000042">
    <property type="entry name" value="echinoderm microtubule-associated protein-like 6 isoform X1"/>
    <property type="match status" value="1"/>
</dbReference>
<keyword evidence="1 3" id="KW-0853">WD repeat</keyword>
<dbReference type="OrthoDB" id="47802at2759"/>
<organism evidence="5">
    <name type="scientific">Gasterosteus aculeatus</name>
    <name type="common">Three-spined stickleback</name>
    <dbReference type="NCBI Taxonomy" id="69293"/>
    <lineage>
        <taxon>Eukaryota</taxon>
        <taxon>Metazoa</taxon>
        <taxon>Chordata</taxon>
        <taxon>Craniata</taxon>
        <taxon>Vertebrata</taxon>
        <taxon>Euteleostomi</taxon>
        <taxon>Actinopterygii</taxon>
        <taxon>Neopterygii</taxon>
        <taxon>Teleostei</taxon>
        <taxon>Neoteleostei</taxon>
        <taxon>Acanthomorphata</taxon>
        <taxon>Eupercaria</taxon>
        <taxon>Perciformes</taxon>
        <taxon>Cottioidei</taxon>
        <taxon>Gasterosteales</taxon>
        <taxon>Gasterosteidae</taxon>
        <taxon>Gasterosteus</taxon>
    </lineage>
</organism>
<feature type="repeat" description="WD" evidence="3">
    <location>
        <begin position="292"/>
        <end position="325"/>
    </location>
</feature>
<dbReference type="Pfam" id="PF23414">
    <property type="entry name" value="Beta-prop_EML_2"/>
    <property type="match status" value="1"/>
</dbReference>
<gene>
    <name evidence="5" type="primary">EML6</name>
</gene>
<dbReference type="PROSITE" id="PS50082">
    <property type="entry name" value="WD_REPEATS_2"/>
    <property type="match status" value="2"/>
</dbReference>